<dbReference type="AlphaFoldDB" id="A0A6P2DEJ3"/>
<proteinExistence type="predicted"/>
<name>A0A6P2DEJ3_9BACT</name>
<dbReference type="Proteomes" id="UP000464178">
    <property type="component" value="Chromosome"/>
</dbReference>
<reference evidence="1 2" key="1">
    <citation type="submission" date="2019-05" db="EMBL/GenBank/DDBJ databases">
        <authorList>
            <consortium name="Science for Life Laboratories"/>
        </authorList>
    </citation>
    <scope>NUCLEOTIDE SEQUENCE [LARGE SCALE GENOMIC DNA]</scope>
    <source>
        <strain evidence="1">Soil9</strain>
    </source>
</reference>
<organism evidence="1 2">
    <name type="scientific">Gemmata massiliana</name>
    <dbReference type="NCBI Taxonomy" id="1210884"/>
    <lineage>
        <taxon>Bacteria</taxon>
        <taxon>Pseudomonadati</taxon>
        <taxon>Planctomycetota</taxon>
        <taxon>Planctomycetia</taxon>
        <taxon>Gemmatales</taxon>
        <taxon>Gemmataceae</taxon>
        <taxon>Gemmata</taxon>
    </lineage>
</organism>
<gene>
    <name evidence="1" type="ORF">SOIL9_83370</name>
</gene>
<sequence length="132" mass="14934">MRVLDEVAAAVHAARYCFRPVHTATGLEEQFAAPITPRQWTAIQRRLACDIPPLEFEQGHWFLPDGFVTVWDLVDHVARYHPEWELPSERTKSAWREAQIFVGVRVCIAGAGSLDEKDVVRSARLVKDLGLA</sequence>
<evidence type="ECO:0000313" key="2">
    <source>
        <dbReference type="Proteomes" id="UP000464178"/>
    </source>
</evidence>
<protein>
    <submittedName>
        <fullName evidence="1">Uncharacterized protein</fullName>
    </submittedName>
</protein>
<accession>A0A6P2DEJ3</accession>
<dbReference type="KEGG" id="gms:SOIL9_83370"/>
<dbReference type="EMBL" id="LR593886">
    <property type="protein sequence ID" value="VTR99980.1"/>
    <property type="molecule type" value="Genomic_DNA"/>
</dbReference>
<evidence type="ECO:0000313" key="1">
    <source>
        <dbReference type="EMBL" id="VTR99980.1"/>
    </source>
</evidence>
<dbReference type="RefSeq" id="WP_162672036.1">
    <property type="nucleotide sequence ID" value="NZ_LR593886.1"/>
</dbReference>
<keyword evidence="2" id="KW-1185">Reference proteome</keyword>